<dbReference type="PROSITE" id="PS50979">
    <property type="entry name" value="BC"/>
    <property type="match status" value="1"/>
</dbReference>
<dbReference type="SUPFAM" id="SSF51246">
    <property type="entry name" value="Rudiment single hybrid motif"/>
    <property type="match status" value="1"/>
</dbReference>
<dbReference type="InterPro" id="IPR001882">
    <property type="entry name" value="Biotin_BS"/>
</dbReference>
<evidence type="ECO:0000256" key="4">
    <source>
        <dbReference type="ARBA" id="ARBA00022840"/>
    </source>
</evidence>
<dbReference type="STRING" id="101127.A0A1X2GWN8"/>
<dbReference type="Proteomes" id="UP000242146">
    <property type="component" value="Unassembled WGS sequence"/>
</dbReference>
<dbReference type="Pfam" id="PF02785">
    <property type="entry name" value="Biotin_carb_C"/>
    <property type="match status" value="1"/>
</dbReference>
<dbReference type="Gene3D" id="3.30.470.20">
    <property type="entry name" value="ATP-grasp fold, B domain"/>
    <property type="match status" value="1"/>
</dbReference>
<dbReference type="SUPFAM" id="SSF56059">
    <property type="entry name" value="Glutathione synthetase ATP-binding domain-like"/>
    <property type="match status" value="1"/>
</dbReference>
<feature type="domain" description="Biotin carboxylation" evidence="9">
    <location>
        <begin position="20"/>
        <end position="464"/>
    </location>
</feature>
<name>A0A1X2GWN8_9FUNG</name>
<dbReference type="Pfam" id="PF00364">
    <property type="entry name" value="Biotin_lipoyl"/>
    <property type="match status" value="1"/>
</dbReference>
<dbReference type="AlphaFoldDB" id="A0A1X2GWN8"/>
<feature type="domain" description="ATP-grasp" evidence="8">
    <location>
        <begin position="134"/>
        <end position="325"/>
    </location>
</feature>
<dbReference type="InterPro" id="IPR011764">
    <property type="entry name" value="Biotin_carboxylation_dom"/>
</dbReference>
<dbReference type="SMART" id="SM00878">
    <property type="entry name" value="Biotin_carb_C"/>
    <property type="match status" value="1"/>
</dbReference>
<dbReference type="PANTHER" id="PTHR18866">
    <property type="entry name" value="CARBOXYLASE:PYRUVATE/ACETYL-COA/PROPIONYL-COA CARBOXYLASE"/>
    <property type="match status" value="1"/>
</dbReference>
<dbReference type="InterPro" id="IPR000089">
    <property type="entry name" value="Biotin_lipoyl"/>
</dbReference>
<dbReference type="InterPro" id="IPR050856">
    <property type="entry name" value="Biotin_carboxylase_complex"/>
</dbReference>
<comment type="caution">
    <text evidence="10">The sequence shown here is derived from an EMBL/GenBank/DDBJ whole genome shotgun (WGS) entry which is preliminary data.</text>
</comment>
<dbReference type="InterPro" id="IPR005482">
    <property type="entry name" value="Biotin_COase_C"/>
</dbReference>
<keyword evidence="5" id="KW-0092">Biotin</keyword>
<evidence type="ECO:0000256" key="5">
    <source>
        <dbReference type="ARBA" id="ARBA00023267"/>
    </source>
</evidence>
<evidence type="ECO:0000259" key="9">
    <source>
        <dbReference type="PROSITE" id="PS50979"/>
    </source>
</evidence>
<evidence type="ECO:0000256" key="2">
    <source>
        <dbReference type="ARBA" id="ARBA00022598"/>
    </source>
</evidence>
<dbReference type="GO" id="GO:0016874">
    <property type="term" value="F:ligase activity"/>
    <property type="evidence" value="ECO:0007669"/>
    <property type="project" value="UniProtKB-KW"/>
</dbReference>
<dbReference type="PROSITE" id="PS00867">
    <property type="entry name" value="CPSASE_2"/>
    <property type="match status" value="1"/>
</dbReference>
<dbReference type="PROSITE" id="PS50975">
    <property type="entry name" value="ATP_GRASP"/>
    <property type="match status" value="1"/>
</dbReference>
<dbReference type="InterPro" id="IPR011054">
    <property type="entry name" value="Rudment_hybrid_motif"/>
</dbReference>
<dbReference type="SUPFAM" id="SSF51230">
    <property type="entry name" value="Single hybrid motif"/>
    <property type="match status" value="1"/>
</dbReference>
<comment type="cofactor">
    <cofactor evidence="1">
        <name>biotin</name>
        <dbReference type="ChEBI" id="CHEBI:57586"/>
    </cofactor>
</comment>
<keyword evidence="4 6" id="KW-0067">ATP-binding</keyword>
<dbReference type="PROSITE" id="PS50968">
    <property type="entry name" value="BIOTINYL_LIPOYL"/>
    <property type="match status" value="1"/>
</dbReference>
<reference evidence="10 11" key="1">
    <citation type="submission" date="2016-07" db="EMBL/GenBank/DDBJ databases">
        <title>Pervasive Adenine N6-methylation of Active Genes in Fungi.</title>
        <authorList>
            <consortium name="DOE Joint Genome Institute"/>
            <person name="Mondo S.J."/>
            <person name="Dannebaum R.O."/>
            <person name="Kuo R.C."/>
            <person name="Labutti K."/>
            <person name="Haridas S."/>
            <person name="Kuo A."/>
            <person name="Salamov A."/>
            <person name="Ahrendt S.R."/>
            <person name="Lipzen A."/>
            <person name="Sullivan W."/>
            <person name="Andreopoulos W.B."/>
            <person name="Clum A."/>
            <person name="Lindquist E."/>
            <person name="Daum C."/>
            <person name="Ramamoorthy G.K."/>
            <person name="Gryganskyi A."/>
            <person name="Culley D."/>
            <person name="Magnuson J.K."/>
            <person name="James T.Y."/>
            <person name="O'Malley M.A."/>
            <person name="Stajich J.E."/>
            <person name="Spatafora J.W."/>
            <person name="Visel A."/>
            <person name="Grigoriev I.V."/>
        </authorList>
    </citation>
    <scope>NUCLEOTIDE SEQUENCE [LARGE SCALE GENOMIC DNA]</scope>
    <source>
        <strain evidence="10 11">NRRL 3301</strain>
    </source>
</reference>
<dbReference type="Pfam" id="PF02786">
    <property type="entry name" value="CPSase_L_D2"/>
    <property type="match status" value="1"/>
</dbReference>
<evidence type="ECO:0000313" key="10">
    <source>
        <dbReference type="EMBL" id="ORX62453.1"/>
    </source>
</evidence>
<dbReference type="GO" id="GO:0005524">
    <property type="term" value="F:ATP binding"/>
    <property type="evidence" value="ECO:0007669"/>
    <property type="project" value="UniProtKB-UniRule"/>
</dbReference>
<dbReference type="PANTHER" id="PTHR18866:SF128">
    <property type="entry name" value="UREA AMIDOLYASE"/>
    <property type="match status" value="1"/>
</dbReference>
<dbReference type="OrthoDB" id="196847at2759"/>
<dbReference type="InterPro" id="IPR016185">
    <property type="entry name" value="PreATP-grasp_dom_sf"/>
</dbReference>
<dbReference type="PROSITE" id="PS00188">
    <property type="entry name" value="BIOTIN"/>
    <property type="match status" value="1"/>
</dbReference>
<dbReference type="FunFam" id="2.40.50.100:FF:000003">
    <property type="entry name" value="Acetyl-CoA carboxylase biotin carboxyl carrier protein"/>
    <property type="match status" value="1"/>
</dbReference>
<organism evidence="10 11">
    <name type="scientific">Hesseltinella vesiculosa</name>
    <dbReference type="NCBI Taxonomy" id="101127"/>
    <lineage>
        <taxon>Eukaryota</taxon>
        <taxon>Fungi</taxon>
        <taxon>Fungi incertae sedis</taxon>
        <taxon>Mucoromycota</taxon>
        <taxon>Mucoromycotina</taxon>
        <taxon>Mucoromycetes</taxon>
        <taxon>Mucorales</taxon>
        <taxon>Cunninghamellaceae</taxon>
        <taxon>Hesseltinella</taxon>
    </lineage>
</organism>
<feature type="domain" description="Lipoyl-binding" evidence="7">
    <location>
        <begin position="571"/>
        <end position="646"/>
    </location>
</feature>
<accession>A0A1X2GWN8</accession>
<dbReference type="GO" id="GO:0046872">
    <property type="term" value="F:metal ion binding"/>
    <property type="evidence" value="ECO:0007669"/>
    <property type="project" value="InterPro"/>
</dbReference>
<dbReference type="FunFam" id="3.30.1490.20:FF:000003">
    <property type="entry name" value="acetyl-CoA carboxylase isoform X1"/>
    <property type="match status" value="1"/>
</dbReference>
<evidence type="ECO:0000259" key="7">
    <source>
        <dbReference type="PROSITE" id="PS50968"/>
    </source>
</evidence>
<dbReference type="InterPro" id="IPR011053">
    <property type="entry name" value="Single_hybrid_motif"/>
</dbReference>
<evidence type="ECO:0000256" key="6">
    <source>
        <dbReference type="PROSITE-ProRule" id="PRU00409"/>
    </source>
</evidence>
<dbReference type="SUPFAM" id="SSF52440">
    <property type="entry name" value="PreATP-grasp domain"/>
    <property type="match status" value="1"/>
</dbReference>
<gene>
    <name evidence="10" type="ORF">DM01DRAFT_1299138</name>
</gene>
<protein>
    <submittedName>
        <fullName evidence="10">Uncharacterized protein</fullName>
    </submittedName>
</protein>
<dbReference type="InterPro" id="IPR011761">
    <property type="entry name" value="ATP-grasp"/>
</dbReference>
<dbReference type="Gene3D" id="2.40.50.100">
    <property type="match status" value="1"/>
</dbReference>
<keyword evidence="3 6" id="KW-0547">Nucleotide-binding</keyword>
<keyword evidence="11" id="KW-1185">Reference proteome</keyword>
<evidence type="ECO:0000256" key="3">
    <source>
        <dbReference type="ARBA" id="ARBA00022741"/>
    </source>
</evidence>
<evidence type="ECO:0000313" key="11">
    <source>
        <dbReference type="Proteomes" id="UP000242146"/>
    </source>
</evidence>
<sequence>MAASLFPFPTFFIPNEFMNQPQKILVANRGEIAIRVLTAASQLGYQTVAVYSAQDTSHCAHADQSVQLSSAASFLNVQHIIDIAKSVEATMIHPGYGFLSESDQLSRQCAQNNIRFIGPSPECILAVGDKVSARQQAQAAGVSVIPGTASSLESTDQIHAFAAKHGYPIMLKARDGGGGRGIRLVHQPDQVNQAFQRCMNESPSKQVFLEKAIVDAKHIEVQIVADHHGHVLHLLERDCSIQRRYQKVLEIAPSFLPDALRTSIHQAALKLARHISYNSVGTVEFLVTQDQFYFLEINPRIQVEHTVTEQITQIDLVQTQILIALGQHLPQLIPSQDAIYQFAQSSRLVAIQARVVAESPSNNHMLSVGQITHASFPTTSTFGLRVDTWIQPGTSVHPTFDSLLAKIIVTGRSLDDALAKIAHALKNTIITGVDTNLDFLTALVLDRDYLTPDLHLSHTHALESSMERLIQASLPWTQRRQALTQHLWQNEIHGTAPTNTLMQFKPGDAFNVTLTNDNNRRSAHTFQIDTIQTNRFPDEFSGHVQSTLPDHPAFSLTLARRAATGSGLRSKANPQDPGHVGAPLTGMLVEINVQQGDLVQPGQQLFVITAMKMETVVKSPIHGCVSDIAAHPNDLVDAADLVISLAGTNNSKL</sequence>
<keyword evidence="2" id="KW-0436">Ligase</keyword>
<dbReference type="Pfam" id="PF00289">
    <property type="entry name" value="Biotin_carb_N"/>
    <property type="match status" value="1"/>
</dbReference>
<dbReference type="InterPro" id="IPR005479">
    <property type="entry name" value="CPAse_ATP-bd"/>
</dbReference>
<evidence type="ECO:0000256" key="1">
    <source>
        <dbReference type="ARBA" id="ARBA00001953"/>
    </source>
</evidence>
<dbReference type="CDD" id="cd06850">
    <property type="entry name" value="biotinyl_domain"/>
    <property type="match status" value="1"/>
</dbReference>
<dbReference type="EMBL" id="MCGT01000002">
    <property type="protein sequence ID" value="ORX62453.1"/>
    <property type="molecule type" value="Genomic_DNA"/>
</dbReference>
<evidence type="ECO:0000259" key="8">
    <source>
        <dbReference type="PROSITE" id="PS50975"/>
    </source>
</evidence>
<proteinExistence type="predicted"/>
<dbReference type="InterPro" id="IPR005481">
    <property type="entry name" value="BC-like_N"/>
</dbReference>